<dbReference type="InterPro" id="IPR020574">
    <property type="entry name" value="Ribosomal_uS9_CS"/>
</dbReference>
<feature type="region of interest" description="Disordered" evidence="7">
    <location>
        <begin position="107"/>
        <end position="128"/>
    </location>
</feature>
<dbReference type="InterPro" id="IPR020568">
    <property type="entry name" value="Ribosomal_Su5_D2-typ_SF"/>
</dbReference>
<keyword evidence="3 5" id="KW-0687">Ribonucleoprotein</keyword>
<dbReference type="FunFam" id="3.30.230.10:FF:000001">
    <property type="entry name" value="30S ribosomal protein S9"/>
    <property type="match status" value="1"/>
</dbReference>
<evidence type="ECO:0000256" key="3">
    <source>
        <dbReference type="ARBA" id="ARBA00023274"/>
    </source>
</evidence>
<dbReference type="PANTHER" id="PTHR21569">
    <property type="entry name" value="RIBOSOMAL PROTEIN S9"/>
    <property type="match status" value="1"/>
</dbReference>
<feature type="compositionally biased region" description="Basic residues" evidence="7">
    <location>
        <begin position="113"/>
        <end position="128"/>
    </location>
</feature>
<dbReference type="SUPFAM" id="SSF54211">
    <property type="entry name" value="Ribosomal protein S5 domain 2-like"/>
    <property type="match status" value="1"/>
</dbReference>
<dbReference type="EMBL" id="CP006873">
    <property type="protein sequence ID" value="AID37337.1"/>
    <property type="molecule type" value="Genomic_DNA"/>
</dbReference>
<dbReference type="Pfam" id="PF00380">
    <property type="entry name" value="Ribosomal_S9"/>
    <property type="match status" value="1"/>
</dbReference>
<protein>
    <recommendedName>
        <fullName evidence="4 5">Small ribosomal subunit protein uS9</fullName>
    </recommendedName>
</protein>
<evidence type="ECO:0000313" key="9">
    <source>
        <dbReference type="Proteomes" id="UP000027148"/>
    </source>
</evidence>
<organism evidence="8 9">
    <name type="scientific">Candidatus Walczuchella monophlebidarum</name>
    <dbReference type="NCBI Taxonomy" id="1415657"/>
    <lineage>
        <taxon>Bacteria</taxon>
        <taxon>Pseudomonadati</taxon>
        <taxon>Bacteroidota</taxon>
        <taxon>Flavobacteriia</taxon>
        <taxon>Flavobacteriales</taxon>
        <taxon>Candidatus Walczuchella</taxon>
    </lineage>
</organism>
<dbReference type="HOGENOM" id="CLU_046483_2_1_10"/>
<gene>
    <name evidence="5 8" type="primary">rpsI</name>
    <name evidence="8" type="ORF">FNIIJ_032</name>
</gene>
<evidence type="ECO:0000256" key="6">
    <source>
        <dbReference type="RuleBase" id="RU003815"/>
    </source>
</evidence>
<dbReference type="STRING" id="1415657.FNIIJ_032"/>
<dbReference type="InterPro" id="IPR014721">
    <property type="entry name" value="Ribsml_uS5_D2-typ_fold_subgr"/>
</dbReference>
<dbReference type="KEGG" id="elv:FNIIJ_032"/>
<dbReference type="InterPro" id="IPR000754">
    <property type="entry name" value="Ribosomal_uS9"/>
</dbReference>
<dbReference type="OrthoDB" id="9803965at2"/>
<reference evidence="8 9" key="1">
    <citation type="journal article" date="2014" name="Genome Biol. Evol.">
        <title>Genome sequence of "Candidatus Walczuchella monophlebidarum" the flavobacterial endosymbiont of Llaveia axin axin (Hemiptera: Coccoidea: Monophlebidae).</title>
        <authorList>
            <person name="Rosas-Perez T."/>
            <person name="Rosenblueth M."/>
            <person name="Rincon-Rosales R."/>
            <person name="Mora J."/>
            <person name="Martinez-Romero E."/>
        </authorList>
    </citation>
    <scope>NUCLEOTIDE SEQUENCE [LARGE SCALE GENOMIC DNA]</scope>
    <source>
        <strain evidence="8">FNIIJ</strain>
    </source>
</reference>
<dbReference type="Gene3D" id="3.30.230.10">
    <property type="match status" value="1"/>
</dbReference>
<dbReference type="NCBIfam" id="NF001099">
    <property type="entry name" value="PRK00132.1"/>
    <property type="match status" value="1"/>
</dbReference>
<dbReference type="GO" id="GO:0003735">
    <property type="term" value="F:structural constituent of ribosome"/>
    <property type="evidence" value="ECO:0007669"/>
    <property type="project" value="InterPro"/>
</dbReference>
<dbReference type="Proteomes" id="UP000027148">
    <property type="component" value="Chromosome"/>
</dbReference>
<proteinExistence type="inferred from homology"/>
<dbReference type="PANTHER" id="PTHR21569:SF1">
    <property type="entry name" value="SMALL RIBOSOMAL SUBUNIT PROTEIN US9M"/>
    <property type="match status" value="1"/>
</dbReference>
<evidence type="ECO:0000313" key="8">
    <source>
        <dbReference type="EMBL" id="AID37337.1"/>
    </source>
</evidence>
<dbReference type="PROSITE" id="PS00360">
    <property type="entry name" value="RIBOSOMAL_S9"/>
    <property type="match status" value="1"/>
</dbReference>
<comment type="similarity">
    <text evidence="1 5 6">Belongs to the universal ribosomal protein uS9 family.</text>
</comment>
<dbReference type="InterPro" id="IPR023035">
    <property type="entry name" value="Ribosomal_uS9_bac/plastid"/>
</dbReference>
<sequence>MEVLHIIGRRKTSIARLYLSPGCGQIVINQRNYKKYFPQKLLIYKILHPFSLTNNIDKFDLKIRVLGGGLNGQAEAIQLAISRALCKINSENRRILKPLGLLTRDPRGVERKKFGRKKARKKSQFSKR</sequence>
<dbReference type="RefSeq" id="WP_038436051.1">
    <property type="nucleotide sequence ID" value="NZ_CP006873.1"/>
</dbReference>
<dbReference type="GO" id="GO:0003723">
    <property type="term" value="F:RNA binding"/>
    <property type="evidence" value="ECO:0007669"/>
    <property type="project" value="TreeGrafter"/>
</dbReference>
<dbReference type="HAMAP" id="MF_00532_B">
    <property type="entry name" value="Ribosomal_uS9_B"/>
    <property type="match status" value="1"/>
</dbReference>
<evidence type="ECO:0000256" key="5">
    <source>
        <dbReference type="HAMAP-Rule" id="MF_00532"/>
    </source>
</evidence>
<dbReference type="GO" id="GO:0006412">
    <property type="term" value="P:translation"/>
    <property type="evidence" value="ECO:0007669"/>
    <property type="project" value="UniProtKB-UniRule"/>
</dbReference>
<evidence type="ECO:0000256" key="1">
    <source>
        <dbReference type="ARBA" id="ARBA00005251"/>
    </source>
</evidence>
<keyword evidence="9" id="KW-1185">Reference proteome</keyword>
<name>A0A068DQ55_9FLAO</name>
<evidence type="ECO:0000256" key="2">
    <source>
        <dbReference type="ARBA" id="ARBA00022980"/>
    </source>
</evidence>
<dbReference type="AlphaFoldDB" id="A0A068DQ55"/>
<keyword evidence="2 5" id="KW-0689">Ribosomal protein</keyword>
<accession>A0A068DQ55</accession>
<evidence type="ECO:0000256" key="4">
    <source>
        <dbReference type="ARBA" id="ARBA00035259"/>
    </source>
</evidence>
<evidence type="ECO:0000256" key="7">
    <source>
        <dbReference type="SAM" id="MobiDB-lite"/>
    </source>
</evidence>
<dbReference type="GO" id="GO:0022627">
    <property type="term" value="C:cytosolic small ribosomal subunit"/>
    <property type="evidence" value="ECO:0007669"/>
    <property type="project" value="TreeGrafter"/>
</dbReference>